<evidence type="ECO:0000256" key="1">
    <source>
        <dbReference type="ARBA" id="ARBA00010118"/>
    </source>
</evidence>
<comment type="similarity">
    <text evidence="1">Belongs to the glycosyltransferase 90 family.</text>
</comment>
<dbReference type="EMBL" id="CP034204">
    <property type="protein sequence ID" value="QBZ53361.1"/>
    <property type="molecule type" value="Genomic_DNA"/>
</dbReference>
<organism evidence="5 6">
    <name type="scientific">Pyricularia oryzae</name>
    <name type="common">Rice blast fungus</name>
    <name type="synonym">Magnaporthe oryzae</name>
    <dbReference type="NCBI Taxonomy" id="318829"/>
    <lineage>
        <taxon>Eukaryota</taxon>
        <taxon>Fungi</taxon>
        <taxon>Dikarya</taxon>
        <taxon>Ascomycota</taxon>
        <taxon>Pezizomycotina</taxon>
        <taxon>Sordariomycetes</taxon>
        <taxon>Sordariomycetidae</taxon>
        <taxon>Magnaporthales</taxon>
        <taxon>Pyriculariaceae</taxon>
        <taxon>Pyricularia</taxon>
    </lineage>
</organism>
<keyword evidence="3" id="KW-0812">Transmembrane</keyword>
<keyword evidence="3" id="KW-1133">Transmembrane helix</keyword>
<evidence type="ECO:0000256" key="2">
    <source>
        <dbReference type="ARBA" id="ARBA00022679"/>
    </source>
</evidence>
<name>A0A4P7MVU6_PYROR</name>
<feature type="transmembrane region" description="Helical" evidence="3">
    <location>
        <begin position="41"/>
        <end position="61"/>
    </location>
</feature>
<feature type="transmembrane region" description="Helical" evidence="3">
    <location>
        <begin position="345"/>
        <end position="364"/>
    </location>
</feature>
<keyword evidence="3" id="KW-0472">Membrane</keyword>
<dbReference type="PANTHER" id="PTHR12203:SF35">
    <property type="entry name" value="PROTEIN O-GLUCOSYLTRANSFERASE 1"/>
    <property type="match status" value="1"/>
</dbReference>
<dbReference type="InterPro" id="IPR051091">
    <property type="entry name" value="O-Glucosyltr/Glycosyltrsf_90"/>
</dbReference>
<keyword evidence="2" id="KW-0808">Transferase</keyword>
<dbReference type="AlphaFoldDB" id="A0A4P7MVU6"/>
<evidence type="ECO:0000256" key="3">
    <source>
        <dbReference type="SAM" id="Phobius"/>
    </source>
</evidence>
<feature type="domain" description="Glycosyl transferase CAP10" evidence="4">
    <location>
        <begin position="740"/>
        <end position="1026"/>
    </location>
</feature>
<gene>
    <name evidence="5" type="ORF">PoMZ_09039</name>
</gene>
<feature type="transmembrane region" description="Helical" evidence="3">
    <location>
        <begin position="306"/>
        <end position="325"/>
    </location>
</feature>
<accession>A0A4P7MVU6</accession>
<dbReference type="Proteomes" id="UP000294847">
    <property type="component" value="Chromosome 1"/>
</dbReference>
<proteinExistence type="inferred from homology"/>
<dbReference type="InterPro" id="IPR006598">
    <property type="entry name" value="CAP10"/>
</dbReference>
<reference evidence="5 6" key="1">
    <citation type="journal article" date="2019" name="Mol. Biol. Evol.">
        <title>Blast fungal genomes show frequent chromosomal changes, gene gains and losses, and effector gene turnover.</title>
        <authorList>
            <person name="Gomez Luciano L.B."/>
            <person name="Jason Tsai I."/>
            <person name="Chuma I."/>
            <person name="Tosa Y."/>
            <person name="Chen Y.H."/>
            <person name="Li J.Y."/>
            <person name="Li M.Y."/>
            <person name="Jade Lu M.Y."/>
            <person name="Nakayashiki H."/>
            <person name="Li W.H."/>
        </authorList>
    </citation>
    <scope>NUCLEOTIDE SEQUENCE [LARGE SCALE GENOMIC DNA]</scope>
    <source>
        <strain evidence="5">MZ5-1-6</strain>
    </source>
</reference>
<dbReference type="SMART" id="SM00672">
    <property type="entry name" value="CAP10"/>
    <property type="match status" value="1"/>
</dbReference>
<sequence length="1047" mass="117216">MDRPKGAKRRFDLFALGCLVATTSRLGSRFDSTSSFARPQYFSIAVIAITAAFCFVLSRLVSTETAWTRSLDVDEKPGRATSQIPILTITEPEPLRTVQPLLKSANHFAVVIKRRSPPTRVSLLLSVVVCRGLLFWHVLRYIQCSWGWIQVGRIPICLDIHGTLKADAMIPYALLPLSVLLVDVVIPAERTRISLPHVRIDDDEDLIQSRRRHCHGSRNLRLRYAVLAAMWAFAAAQMTMHWYRPTDVICPRGWRIEQYIPATQLICLALDAAFLVLTHRIRPGQGSDGMDNNSPSYYSGSCWKTLTFVFTATATILGFCFWVGSTGDYDPQVHDALDGLERSDLAGDSLCAAVLLLSVIHLLARIHPATMALMISGISLYAHRLATRGHDAPWEHMDWTTSMLFPTVMIISGGMLIRWDRDFRPQPRSSSTDGIIHRALIFGYVILAGSVLCSTVLRAPDESTIHDVPGLGTIISAAYAESERWQAHAGSSKTLEEAVRTYRQRQGIPPPPNFDKWYEFARAKDSVIIDDFSQIESDLLPFWGMEPSAIRDMTGQLLQYPKASMGGLRIQNGEIKLSPHIPGTHLWMVMGLADIIRPFSQWLPDMDLAINLDDECRAAVPFEDRAALQAEAGITRSRLGKVGAGDLIASFNSSHASTSKWSNRFMAKDGMKDKAILPPFFEDYHKKPIYRTLVAPTCPPESPARNWRWWNKRDTCLACAAPHTSLSMEGRVVSNWTGAQDVCHQPDMAHLDGFIFSPAAMITTRKMMPIFSQAKVTGFVDILMPSPWNFHSKTPYKESADMSWDKKQNTVFWRGSATDGFAAAGSWTSFLRARFVDGADSIAEQMGPSAANSGVGLNVSFVANFPRCEGPDCYAEAQHFYENRRSPLMIEGVDEQNAKEPAENKKSLGASVAFEEHFKFRHLADLDGAGFSGRFLPFMQSKSLVYRAGLFRTWFDERVHPWRHYVPLDLRIGMGTDAWYSVAAFFGGRRGSHLGEKIALEGREWAEKATRPADMQVYMFRLLLEWGRIVDDRRETLGYFGPSRSGG</sequence>
<feature type="transmembrane region" description="Helical" evidence="3">
    <location>
        <begin position="259"/>
        <end position="277"/>
    </location>
</feature>
<dbReference type="Pfam" id="PF05686">
    <property type="entry name" value="Glyco_transf_90"/>
    <property type="match status" value="1"/>
</dbReference>
<evidence type="ECO:0000259" key="4">
    <source>
        <dbReference type="SMART" id="SM00672"/>
    </source>
</evidence>
<evidence type="ECO:0000313" key="6">
    <source>
        <dbReference type="Proteomes" id="UP000294847"/>
    </source>
</evidence>
<feature type="transmembrane region" description="Helical" evidence="3">
    <location>
        <begin position="439"/>
        <end position="457"/>
    </location>
</feature>
<dbReference type="GO" id="GO:0016740">
    <property type="term" value="F:transferase activity"/>
    <property type="evidence" value="ECO:0007669"/>
    <property type="project" value="UniProtKB-KW"/>
</dbReference>
<dbReference type="PANTHER" id="PTHR12203">
    <property type="entry name" value="KDEL LYS-ASP-GLU-LEU CONTAINING - RELATED"/>
    <property type="match status" value="1"/>
</dbReference>
<protein>
    <recommendedName>
        <fullName evidence="4">Glycosyl transferase CAP10 domain-containing protein</fullName>
    </recommendedName>
</protein>
<evidence type="ECO:0000313" key="5">
    <source>
        <dbReference type="EMBL" id="QBZ53361.1"/>
    </source>
</evidence>
<feature type="transmembrane region" description="Helical" evidence="3">
    <location>
        <begin position="220"/>
        <end position="239"/>
    </location>
</feature>